<reference evidence="2" key="1">
    <citation type="journal article" date="2023" name="Insect Mol. Biol.">
        <title>Genome sequencing provides insights into the evolution of gene families encoding plant cell wall-degrading enzymes in longhorned beetles.</title>
        <authorList>
            <person name="Shin N.R."/>
            <person name="Okamura Y."/>
            <person name="Kirsch R."/>
            <person name="Pauchet Y."/>
        </authorList>
    </citation>
    <scope>NUCLEOTIDE SEQUENCE</scope>
    <source>
        <strain evidence="2">MMC_N1</strain>
    </source>
</reference>
<dbReference type="InterPro" id="IPR039844">
    <property type="entry name" value="URB1"/>
</dbReference>
<dbReference type="Pfam" id="PF11707">
    <property type="entry name" value="Npa1"/>
    <property type="match status" value="1"/>
</dbReference>
<name>A0ABQ9ITA8_9CUCU</name>
<accession>A0ABQ9ITA8</accession>
<sequence length="191" mass="21734">MEVDDDTHIEDNEDVEPTLRQFSNAINDPNRHDYAFEYLESGGNCLELLQTLELDSTIPPELVFDLVAHILLKISANYPQYQGPSYEACRYILNNYVTNINKMINLSSTSQERKSCLKLLTAMVTFSSDLAKDVLLHVNFHSTNIELLTKNTGEKDNVRDYFTRFLTAFLVDGNYPTLSTLLEKKGSSKVL</sequence>
<keyword evidence="3" id="KW-1185">Reference proteome</keyword>
<evidence type="ECO:0000313" key="3">
    <source>
        <dbReference type="Proteomes" id="UP001162164"/>
    </source>
</evidence>
<comment type="caution">
    <text evidence="2">The sequence shown here is derived from an EMBL/GenBank/DDBJ whole genome shotgun (WGS) entry which is preliminary data.</text>
</comment>
<gene>
    <name evidence="2" type="ORF">NQ317_006385</name>
</gene>
<proteinExistence type="predicted"/>
<dbReference type="PANTHER" id="PTHR13500:SF0">
    <property type="entry name" value="NUCLEOLAR PRE-RIBOSOMAL-ASSOCIATED PROTEIN 1"/>
    <property type="match status" value="1"/>
</dbReference>
<dbReference type="Proteomes" id="UP001162164">
    <property type="component" value="Unassembled WGS sequence"/>
</dbReference>
<evidence type="ECO:0000313" key="2">
    <source>
        <dbReference type="EMBL" id="KAJ8964979.1"/>
    </source>
</evidence>
<dbReference type="InterPro" id="IPR021714">
    <property type="entry name" value="URB1_N"/>
</dbReference>
<feature type="domain" description="URB1 N-terminal" evidence="1">
    <location>
        <begin position="48"/>
        <end position="185"/>
    </location>
</feature>
<organism evidence="2 3">
    <name type="scientific">Molorchus minor</name>
    <dbReference type="NCBI Taxonomy" id="1323400"/>
    <lineage>
        <taxon>Eukaryota</taxon>
        <taxon>Metazoa</taxon>
        <taxon>Ecdysozoa</taxon>
        <taxon>Arthropoda</taxon>
        <taxon>Hexapoda</taxon>
        <taxon>Insecta</taxon>
        <taxon>Pterygota</taxon>
        <taxon>Neoptera</taxon>
        <taxon>Endopterygota</taxon>
        <taxon>Coleoptera</taxon>
        <taxon>Polyphaga</taxon>
        <taxon>Cucujiformia</taxon>
        <taxon>Chrysomeloidea</taxon>
        <taxon>Cerambycidae</taxon>
        <taxon>Lamiinae</taxon>
        <taxon>Monochamini</taxon>
        <taxon>Molorchus</taxon>
    </lineage>
</organism>
<dbReference type="EMBL" id="JAPWTJ010002683">
    <property type="protein sequence ID" value="KAJ8964979.1"/>
    <property type="molecule type" value="Genomic_DNA"/>
</dbReference>
<dbReference type="PANTHER" id="PTHR13500">
    <property type="entry name" value="NUCLEOLAR PRERIBOSOMAL-ASSOCIATED PROTEIN 1"/>
    <property type="match status" value="1"/>
</dbReference>
<protein>
    <recommendedName>
        <fullName evidence="1">URB1 N-terminal domain-containing protein</fullName>
    </recommendedName>
</protein>
<evidence type="ECO:0000259" key="1">
    <source>
        <dbReference type="Pfam" id="PF11707"/>
    </source>
</evidence>